<evidence type="ECO:0000256" key="1">
    <source>
        <dbReference type="SAM" id="SignalP"/>
    </source>
</evidence>
<keyword evidence="1" id="KW-0732">Signal</keyword>
<dbReference type="EMBL" id="CP093547">
    <property type="protein sequence ID" value="UNP29812.1"/>
    <property type="molecule type" value="Genomic_DNA"/>
</dbReference>
<evidence type="ECO:0000313" key="4">
    <source>
        <dbReference type="Proteomes" id="UP000829194"/>
    </source>
</evidence>
<reference evidence="3 4" key="1">
    <citation type="submission" date="2022-03" db="EMBL/GenBank/DDBJ databases">
        <title>Complete genome sequence of Lysobacter capsici VKM B-2533 and Lysobacter gummosus 10.1.1, promising sources of lytic agents.</title>
        <authorList>
            <person name="Tarlachkov S.V."/>
            <person name="Kudryakova I.V."/>
            <person name="Afoshin A.S."/>
            <person name="Leontyevskaya E.A."/>
            <person name="Leontyevskaya N.V."/>
        </authorList>
    </citation>
    <scope>NUCLEOTIDE SEQUENCE [LARGE SCALE GENOMIC DNA]</scope>
    <source>
        <strain evidence="3 4">10.1.1</strain>
    </source>
</reference>
<feature type="domain" description="Beta-lactamase-related" evidence="2">
    <location>
        <begin position="56"/>
        <end position="358"/>
    </location>
</feature>
<dbReference type="SUPFAM" id="SSF56601">
    <property type="entry name" value="beta-lactamase/transpeptidase-like"/>
    <property type="match status" value="1"/>
</dbReference>
<evidence type="ECO:0000313" key="3">
    <source>
        <dbReference type="EMBL" id="UNP29812.1"/>
    </source>
</evidence>
<keyword evidence="4" id="KW-1185">Reference proteome</keyword>
<protein>
    <submittedName>
        <fullName evidence="3">Beta-lactamase family protein</fullName>
    </submittedName>
</protein>
<dbReference type="InterPro" id="IPR012338">
    <property type="entry name" value="Beta-lactam/transpept-like"/>
</dbReference>
<name>A0ABY3XDX5_9GAMM</name>
<evidence type="ECO:0000259" key="2">
    <source>
        <dbReference type="Pfam" id="PF00144"/>
    </source>
</evidence>
<feature type="signal peptide" evidence="1">
    <location>
        <begin position="1"/>
        <end position="21"/>
    </location>
</feature>
<dbReference type="PANTHER" id="PTHR46825:SF9">
    <property type="entry name" value="BETA-LACTAMASE-RELATED DOMAIN-CONTAINING PROTEIN"/>
    <property type="match status" value="1"/>
</dbReference>
<dbReference type="RefSeq" id="WP_057941132.1">
    <property type="nucleotide sequence ID" value="NZ_CP011131.1"/>
</dbReference>
<dbReference type="Pfam" id="PF00144">
    <property type="entry name" value="Beta-lactamase"/>
    <property type="match status" value="1"/>
</dbReference>
<dbReference type="Proteomes" id="UP000829194">
    <property type="component" value="Chromosome"/>
</dbReference>
<organism evidence="3 4">
    <name type="scientific">Lysobacter gummosus</name>
    <dbReference type="NCBI Taxonomy" id="262324"/>
    <lineage>
        <taxon>Bacteria</taxon>
        <taxon>Pseudomonadati</taxon>
        <taxon>Pseudomonadota</taxon>
        <taxon>Gammaproteobacteria</taxon>
        <taxon>Lysobacterales</taxon>
        <taxon>Lysobacteraceae</taxon>
        <taxon>Lysobacter</taxon>
    </lineage>
</organism>
<feature type="chain" id="PRO_5046603755" evidence="1">
    <location>
        <begin position="22"/>
        <end position="478"/>
    </location>
</feature>
<dbReference type="Gene3D" id="3.40.710.10">
    <property type="entry name" value="DD-peptidase/beta-lactamase superfamily"/>
    <property type="match status" value="1"/>
</dbReference>
<accession>A0ABY3XDX5</accession>
<sequence length="478" mass="50555">MRLWFSAALCAGLCVAPLPFASADAATAAVAASRPASAAEVATYARTLLADSVPEGGPGIVVLVARGDQVLYRGARGLANIELGVPLTPDQVFRLGSVTKQFAAAGVMKLVEAGKVGLDDPLSKYVKDFPNGDAISVRQLLNHTSGVKSYTGIDGYMHESIKRDLSTRAMIDVFKDLPVDFAPGQGYAYNNSGYVLVGAVIEAASGQRWYDYLDQALFKPLGLKHTRYGDVHALIPGYVGGYTRGDGGNAPMNYLDMSQPHAAGALVSSLDDLLRWNLALHNGQVLKPDSYRAMTTPEGKAREDGYGYGIGKAYAHGHGGWGHGGGIFGFATFLLYLPDGKTTVAVLSNSDSALKDGVNPEGLARRLAAVALGDPYPAVTAVPVDAATLKQAEGVYRKNPQLAWALRVVDGVLTQQRLGGSRIALTPVARDTYAYPNGLSRLQLQRDGQGAVTAMRYFGDGIGESQLTARSDEPLPQP</sequence>
<gene>
    <name evidence="3" type="ORF">MOV92_00550</name>
</gene>
<dbReference type="InterPro" id="IPR050491">
    <property type="entry name" value="AmpC-like"/>
</dbReference>
<dbReference type="InterPro" id="IPR001466">
    <property type="entry name" value="Beta-lactam-related"/>
</dbReference>
<proteinExistence type="predicted"/>
<dbReference type="PANTHER" id="PTHR46825">
    <property type="entry name" value="D-ALANYL-D-ALANINE-CARBOXYPEPTIDASE/ENDOPEPTIDASE AMPH"/>
    <property type="match status" value="1"/>
</dbReference>